<feature type="region of interest" description="Disordered" evidence="1">
    <location>
        <begin position="125"/>
        <end position="163"/>
    </location>
</feature>
<feature type="region of interest" description="Disordered" evidence="1">
    <location>
        <begin position="1"/>
        <end position="51"/>
    </location>
</feature>
<reference evidence="2 3" key="1">
    <citation type="submission" date="2023-08" db="EMBL/GenBank/DDBJ databases">
        <title>Black Yeasts Isolated from many extreme environments.</title>
        <authorList>
            <person name="Coleine C."/>
            <person name="Stajich J.E."/>
            <person name="Selbmann L."/>
        </authorList>
    </citation>
    <scope>NUCLEOTIDE SEQUENCE [LARGE SCALE GENOMIC DNA]</scope>
    <source>
        <strain evidence="2 3">CCFEE 5885</strain>
    </source>
</reference>
<name>A0ABR0K4D6_9EURO</name>
<evidence type="ECO:0000313" key="2">
    <source>
        <dbReference type="EMBL" id="KAK5086220.1"/>
    </source>
</evidence>
<feature type="compositionally biased region" description="Polar residues" evidence="1">
    <location>
        <begin position="125"/>
        <end position="157"/>
    </location>
</feature>
<feature type="compositionally biased region" description="Acidic residues" evidence="1">
    <location>
        <begin position="38"/>
        <end position="51"/>
    </location>
</feature>
<feature type="compositionally biased region" description="Basic and acidic residues" evidence="1">
    <location>
        <begin position="1"/>
        <end position="22"/>
    </location>
</feature>
<evidence type="ECO:0000256" key="1">
    <source>
        <dbReference type="SAM" id="MobiDB-lite"/>
    </source>
</evidence>
<comment type="caution">
    <text evidence="2">The sequence shown here is derived from an EMBL/GenBank/DDBJ whole genome shotgun (WGS) entry which is preliminary data.</text>
</comment>
<gene>
    <name evidence="2" type="ORF">LTR24_006938</name>
</gene>
<keyword evidence="3" id="KW-1185">Reference proteome</keyword>
<proteinExistence type="predicted"/>
<dbReference type="EMBL" id="JAVRRG010000097">
    <property type="protein sequence ID" value="KAK5086220.1"/>
    <property type="molecule type" value="Genomic_DNA"/>
</dbReference>
<feature type="compositionally biased region" description="Low complexity" evidence="1">
    <location>
        <begin position="25"/>
        <end position="34"/>
    </location>
</feature>
<accession>A0ABR0K4D6</accession>
<sequence length="173" mass="18579">MSEHKGTPRLQNKEKDRPEHVKQTSSHSSGSSISADGGEADLDPGAEIGTLDEGDQAELFLSGLLNALKHNEAAVIGGLLHSLRHDGTPQEVATHLRHNFKSLQDRGIMPAESLDEEDLLTIASQSAGPQVRSTTQPEGSTSNFPQSLNEFLSSSTHQPDEYIPCPCCQALSK</sequence>
<organism evidence="2 3">
    <name type="scientific">Lithohypha guttulata</name>
    <dbReference type="NCBI Taxonomy" id="1690604"/>
    <lineage>
        <taxon>Eukaryota</taxon>
        <taxon>Fungi</taxon>
        <taxon>Dikarya</taxon>
        <taxon>Ascomycota</taxon>
        <taxon>Pezizomycotina</taxon>
        <taxon>Eurotiomycetes</taxon>
        <taxon>Chaetothyriomycetidae</taxon>
        <taxon>Chaetothyriales</taxon>
        <taxon>Trichomeriaceae</taxon>
        <taxon>Lithohypha</taxon>
    </lineage>
</organism>
<evidence type="ECO:0000313" key="3">
    <source>
        <dbReference type="Proteomes" id="UP001345013"/>
    </source>
</evidence>
<protein>
    <submittedName>
        <fullName evidence="2">Uncharacterized protein</fullName>
    </submittedName>
</protein>
<dbReference type="Proteomes" id="UP001345013">
    <property type="component" value="Unassembled WGS sequence"/>
</dbReference>